<sequence>MNFKKYLMDKLLYIFFFYINIIVVILVMHLSLTISLGLYPMENISYAFILSTVFLILFLIIDYSRKRPFYKSLNNIKSSSNGIENMLGVGEIRSREHLIYRDILFNNYKYYKDYLDKYEENQRQYIYFTNQWVHQMKTPVSVINLLLQDKNTKNFNEVLQSIEEENEKLSQGLEMMLYNTRLSQFNLDFKVEQIDVLSIVREVINDHKKLLIKYSIFPKLEGEKELIVETDRKWLRFVINQILNNAMKYSKGINKDNKSIIIKAKKEHNRYIISIMDEGVGIPQQDLRRVFDPFFTGENGRKFSESTGMGMYLAKKICSNLGHRITVESEEGKWTQFSIVFYSGGSIFKM</sequence>
<evidence type="ECO:0000313" key="12">
    <source>
        <dbReference type="EMBL" id="MBU5674829.1"/>
    </source>
</evidence>
<dbReference type="GO" id="GO:0016301">
    <property type="term" value="F:kinase activity"/>
    <property type="evidence" value="ECO:0007669"/>
    <property type="project" value="UniProtKB-KW"/>
</dbReference>
<evidence type="ECO:0000256" key="8">
    <source>
        <dbReference type="ARBA" id="ARBA00022989"/>
    </source>
</evidence>
<keyword evidence="4" id="KW-1003">Cell membrane</keyword>
<keyword evidence="13" id="KW-1185">Reference proteome</keyword>
<comment type="caution">
    <text evidence="12">The sequence shown here is derived from an EMBL/GenBank/DDBJ whole genome shotgun (WGS) entry which is preliminary data.</text>
</comment>
<comment type="subcellular location">
    <subcellularLocation>
        <location evidence="2">Cell membrane</location>
        <topology evidence="2">Multi-pass membrane protein</topology>
    </subcellularLocation>
</comment>
<evidence type="ECO:0000256" key="9">
    <source>
        <dbReference type="ARBA" id="ARBA00023136"/>
    </source>
</evidence>
<dbReference type="EMBL" id="JAHLQK010000001">
    <property type="protein sequence ID" value="MBU5674829.1"/>
    <property type="molecule type" value="Genomic_DNA"/>
</dbReference>
<dbReference type="EC" id="2.7.13.3" evidence="3"/>
<dbReference type="SMART" id="SM00387">
    <property type="entry name" value="HATPase_c"/>
    <property type="match status" value="1"/>
</dbReference>
<accession>A0ABS6FX83</accession>
<dbReference type="RefSeq" id="WP_216414349.1">
    <property type="nucleotide sequence ID" value="NZ_JAHLQK010000001.1"/>
</dbReference>
<dbReference type="InterPro" id="IPR003661">
    <property type="entry name" value="HisK_dim/P_dom"/>
</dbReference>
<keyword evidence="9 10" id="KW-0472">Membrane</keyword>
<evidence type="ECO:0000259" key="11">
    <source>
        <dbReference type="PROSITE" id="PS50109"/>
    </source>
</evidence>
<evidence type="ECO:0000256" key="10">
    <source>
        <dbReference type="SAM" id="Phobius"/>
    </source>
</evidence>
<keyword evidence="6 10" id="KW-0812">Transmembrane</keyword>
<dbReference type="Pfam" id="PF02518">
    <property type="entry name" value="HATPase_c"/>
    <property type="match status" value="1"/>
</dbReference>
<proteinExistence type="predicted"/>
<name>A0ABS6FX83_9FIRM</name>
<dbReference type="InterPro" id="IPR003594">
    <property type="entry name" value="HATPase_dom"/>
</dbReference>
<evidence type="ECO:0000256" key="3">
    <source>
        <dbReference type="ARBA" id="ARBA00012438"/>
    </source>
</evidence>
<keyword evidence="8 10" id="KW-1133">Transmembrane helix</keyword>
<evidence type="ECO:0000256" key="2">
    <source>
        <dbReference type="ARBA" id="ARBA00004651"/>
    </source>
</evidence>
<feature type="domain" description="Histidine kinase" evidence="11">
    <location>
        <begin position="131"/>
        <end position="345"/>
    </location>
</feature>
<evidence type="ECO:0000256" key="7">
    <source>
        <dbReference type="ARBA" id="ARBA00022777"/>
    </source>
</evidence>
<evidence type="ECO:0000313" key="13">
    <source>
        <dbReference type="Proteomes" id="UP000779508"/>
    </source>
</evidence>
<dbReference type="InterPro" id="IPR005467">
    <property type="entry name" value="His_kinase_dom"/>
</dbReference>
<dbReference type="InterPro" id="IPR050351">
    <property type="entry name" value="BphY/WalK/GraS-like"/>
</dbReference>
<feature type="transmembrane region" description="Helical" evidence="10">
    <location>
        <begin position="44"/>
        <end position="61"/>
    </location>
</feature>
<dbReference type="CDD" id="cd00082">
    <property type="entry name" value="HisKA"/>
    <property type="match status" value="1"/>
</dbReference>
<organism evidence="12 13">
    <name type="scientific">Alkaliphilus flagellatus</name>
    <dbReference type="NCBI Taxonomy" id="2841507"/>
    <lineage>
        <taxon>Bacteria</taxon>
        <taxon>Bacillati</taxon>
        <taxon>Bacillota</taxon>
        <taxon>Clostridia</taxon>
        <taxon>Peptostreptococcales</taxon>
        <taxon>Natronincolaceae</taxon>
        <taxon>Alkaliphilus</taxon>
    </lineage>
</organism>
<protein>
    <recommendedName>
        <fullName evidence="3">histidine kinase</fullName>
        <ecNumber evidence="3">2.7.13.3</ecNumber>
    </recommendedName>
</protein>
<evidence type="ECO:0000256" key="5">
    <source>
        <dbReference type="ARBA" id="ARBA00022679"/>
    </source>
</evidence>
<dbReference type="PANTHER" id="PTHR45453:SF2">
    <property type="entry name" value="HISTIDINE KINASE"/>
    <property type="match status" value="1"/>
</dbReference>
<evidence type="ECO:0000256" key="6">
    <source>
        <dbReference type="ARBA" id="ARBA00022692"/>
    </source>
</evidence>
<dbReference type="Proteomes" id="UP000779508">
    <property type="component" value="Unassembled WGS sequence"/>
</dbReference>
<keyword evidence="5" id="KW-0808">Transferase</keyword>
<feature type="transmembrane region" description="Helical" evidence="10">
    <location>
        <begin position="12"/>
        <end position="32"/>
    </location>
</feature>
<reference evidence="12 13" key="1">
    <citation type="submission" date="2021-06" db="EMBL/GenBank/DDBJ databases">
        <authorList>
            <person name="Sun Q."/>
            <person name="Li D."/>
        </authorList>
    </citation>
    <scope>NUCLEOTIDE SEQUENCE [LARGE SCALE GENOMIC DNA]</scope>
    <source>
        <strain evidence="12 13">MSJ-5</strain>
    </source>
</reference>
<dbReference type="PANTHER" id="PTHR45453">
    <property type="entry name" value="PHOSPHATE REGULON SENSOR PROTEIN PHOR"/>
    <property type="match status" value="1"/>
</dbReference>
<comment type="catalytic activity">
    <reaction evidence="1">
        <text>ATP + protein L-histidine = ADP + protein N-phospho-L-histidine.</text>
        <dbReference type="EC" id="2.7.13.3"/>
    </reaction>
</comment>
<evidence type="ECO:0000256" key="4">
    <source>
        <dbReference type="ARBA" id="ARBA00022475"/>
    </source>
</evidence>
<dbReference type="PROSITE" id="PS50109">
    <property type="entry name" value="HIS_KIN"/>
    <property type="match status" value="1"/>
</dbReference>
<evidence type="ECO:0000256" key="1">
    <source>
        <dbReference type="ARBA" id="ARBA00000085"/>
    </source>
</evidence>
<keyword evidence="7 12" id="KW-0418">Kinase</keyword>
<gene>
    <name evidence="12" type="ORF">KQI88_00170</name>
</gene>